<reference evidence="14 15" key="1">
    <citation type="journal article" date="2016" name="Nat. Commun.">
        <title>Thousands of microbial genomes shed light on interconnected biogeochemical processes in an aquifer system.</title>
        <authorList>
            <person name="Anantharaman K."/>
            <person name="Brown C.T."/>
            <person name="Hug L.A."/>
            <person name="Sharon I."/>
            <person name="Castelle C.J."/>
            <person name="Probst A.J."/>
            <person name="Thomas B.C."/>
            <person name="Singh A."/>
            <person name="Wilkins M.J."/>
            <person name="Karaoz U."/>
            <person name="Brodie E.L."/>
            <person name="Williams K.H."/>
            <person name="Hubbard S.S."/>
            <person name="Banfield J.F."/>
        </authorList>
    </citation>
    <scope>NUCLEOTIDE SEQUENCE [LARGE SCALE GENOMIC DNA]</scope>
    <source>
        <strain evidence="15">RBG_16_55_9</strain>
    </source>
</reference>
<dbReference type="GO" id="GO:0000049">
    <property type="term" value="F:tRNA binding"/>
    <property type="evidence" value="ECO:0007669"/>
    <property type="project" value="TreeGrafter"/>
</dbReference>
<feature type="domain" description="Poly A polymerase head" evidence="10">
    <location>
        <begin position="39"/>
        <end position="166"/>
    </location>
</feature>
<evidence type="ECO:0000259" key="10">
    <source>
        <dbReference type="Pfam" id="PF01743"/>
    </source>
</evidence>
<feature type="domain" description="CCA-adding enzyme C-terminal" evidence="13">
    <location>
        <begin position="412"/>
        <end position="475"/>
    </location>
</feature>
<dbReference type="InterPro" id="IPR002646">
    <property type="entry name" value="PolA_pol_head_dom"/>
</dbReference>
<dbReference type="InterPro" id="IPR043519">
    <property type="entry name" value="NT_sf"/>
</dbReference>
<evidence type="ECO:0000259" key="12">
    <source>
        <dbReference type="Pfam" id="PF12627"/>
    </source>
</evidence>
<evidence type="ECO:0008006" key="16">
    <source>
        <dbReference type="Google" id="ProtNLM"/>
    </source>
</evidence>
<keyword evidence="3" id="KW-0819">tRNA processing</keyword>
<evidence type="ECO:0000256" key="7">
    <source>
        <dbReference type="ARBA" id="ARBA00022842"/>
    </source>
</evidence>
<proteinExistence type="inferred from homology"/>
<feature type="domain" description="HD" evidence="11">
    <location>
        <begin position="270"/>
        <end position="351"/>
    </location>
</feature>
<dbReference type="InterPro" id="IPR050264">
    <property type="entry name" value="Bact_CCA-adding_enz_type3_sf"/>
</dbReference>
<dbReference type="GO" id="GO:0016779">
    <property type="term" value="F:nucleotidyltransferase activity"/>
    <property type="evidence" value="ECO:0007669"/>
    <property type="project" value="UniProtKB-KW"/>
</dbReference>
<evidence type="ECO:0000256" key="1">
    <source>
        <dbReference type="ARBA" id="ARBA00001946"/>
    </source>
</evidence>
<dbReference type="Pfam" id="PF01743">
    <property type="entry name" value="PolyA_pol"/>
    <property type="match status" value="1"/>
</dbReference>
<keyword evidence="8 9" id="KW-0694">RNA-binding</keyword>
<dbReference type="CDD" id="cd05398">
    <property type="entry name" value="NT_ClassII-CCAase"/>
    <property type="match status" value="1"/>
</dbReference>
<evidence type="ECO:0000256" key="9">
    <source>
        <dbReference type="RuleBase" id="RU003953"/>
    </source>
</evidence>
<evidence type="ECO:0000313" key="15">
    <source>
        <dbReference type="Proteomes" id="UP000179157"/>
    </source>
</evidence>
<organism evidence="14 15">
    <name type="scientific">Fraserbacteria sp. (strain RBG_16_55_9)</name>
    <dbReference type="NCBI Taxonomy" id="1817864"/>
    <lineage>
        <taxon>Bacteria</taxon>
        <taxon>Candidatus Fraseribacteriota</taxon>
    </lineage>
</organism>
<dbReference type="Gene3D" id="3.30.460.10">
    <property type="entry name" value="Beta Polymerase, domain 2"/>
    <property type="match status" value="1"/>
</dbReference>
<name>A0A1F5V084_FRAXR</name>
<evidence type="ECO:0000256" key="6">
    <source>
        <dbReference type="ARBA" id="ARBA00022741"/>
    </source>
</evidence>
<dbReference type="SUPFAM" id="SSF81301">
    <property type="entry name" value="Nucleotidyltransferase"/>
    <property type="match status" value="1"/>
</dbReference>
<gene>
    <name evidence="14" type="ORF">A2Z21_02535</name>
</gene>
<dbReference type="InterPro" id="IPR006674">
    <property type="entry name" value="HD_domain"/>
</dbReference>
<protein>
    <recommendedName>
        <fullName evidence="16">HD domain-containing protein</fullName>
    </recommendedName>
</protein>
<dbReference type="PANTHER" id="PTHR46173">
    <property type="entry name" value="CCA TRNA NUCLEOTIDYLTRANSFERASE 1, MITOCHONDRIAL"/>
    <property type="match status" value="1"/>
</dbReference>
<sequence length="488" mass="55407">MKRQTSNELRIDTKKIFERHPFAREILEKLTQAGHEAVLIGGTVRDAVHTQLSGQTGFEPEEIDVATSALPDEIRRVFQGHRLIEVGAAFGVLKIISPQGEQYEIATFRTEGEYDGRWPGHVELVRDLEQDVRRRDFTINGLAARANGQVIDLVGGVRDLQSRIIRTIGDPHERFREDYLRLLRAIRFTCALDAELTAETSAAIRAHHEGLLLISAERVQGELLALLRTRRSARGLELLDEHGLLDLILPELVACKGVPQPEKYHPEGDVYTHTLLALRIADRFIRNPLVKLALLLHDIGKRRALEINHGENAAGHDIIGADMTREICRRLRLSNDELRLVEYLVREHQRIGHFPEMGRGKQVKFMRQGEDPAQEMENFPARFPYFAKLIQLMIADCQASAMKSKGWYPVIQTTNELLIHLKELAEQAQARELINGHDLLRLGVPKGPELGAFLEELHERIFAGEIRSRREALAQAERLIAKTKPNRT</sequence>
<dbReference type="GO" id="GO:0008033">
    <property type="term" value="P:tRNA processing"/>
    <property type="evidence" value="ECO:0007669"/>
    <property type="project" value="UniProtKB-KW"/>
</dbReference>
<dbReference type="Pfam" id="PF01966">
    <property type="entry name" value="HD"/>
    <property type="match status" value="1"/>
</dbReference>
<dbReference type="PANTHER" id="PTHR46173:SF1">
    <property type="entry name" value="CCA TRNA NUCLEOTIDYLTRANSFERASE 1, MITOCHONDRIAL"/>
    <property type="match status" value="1"/>
</dbReference>
<evidence type="ECO:0000259" key="13">
    <source>
        <dbReference type="Pfam" id="PF13735"/>
    </source>
</evidence>
<keyword evidence="2 9" id="KW-0808">Transferase</keyword>
<dbReference type="InterPro" id="IPR032810">
    <property type="entry name" value="CCA-adding_enz_C"/>
</dbReference>
<dbReference type="Gene3D" id="1.10.3090.10">
    <property type="entry name" value="cca-adding enzyme, domain 2"/>
    <property type="match status" value="1"/>
</dbReference>
<evidence type="ECO:0000256" key="2">
    <source>
        <dbReference type="ARBA" id="ARBA00022679"/>
    </source>
</evidence>
<feature type="domain" description="tRNA nucleotidyltransferase/poly(A) polymerase RNA and SrmB- binding" evidence="12">
    <location>
        <begin position="196"/>
        <end position="252"/>
    </location>
</feature>
<keyword evidence="6" id="KW-0547">Nucleotide-binding</keyword>
<dbReference type="EMBL" id="MFGX01000025">
    <property type="protein sequence ID" value="OGF56816.1"/>
    <property type="molecule type" value="Genomic_DNA"/>
</dbReference>
<evidence type="ECO:0000256" key="3">
    <source>
        <dbReference type="ARBA" id="ARBA00022694"/>
    </source>
</evidence>
<comment type="cofactor">
    <cofactor evidence="1">
        <name>Mg(2+)</name>
        <dbReference type="ChEBI" id="CHEBI:18420"/>
    </cofactor>
</comment>
<accession>A0A1F5V084</accession>
<dbReference type="STRING" id="1817864.A2Z21_02535"/>
<dbReference type="Pfam" id="PF12627">
    <property type="entry name" value="PolyA_pol_RNAbd"/>
    <property type="match status" value="1"/>
</dbReference>
<dbReference type="GO" id="GO:0000166">
    <property type="term" value="F:nucleotide binding"/>
    <property type="evidence" value="ECO:0007669"/>
    <property type="project" value="UniProtKB-KW"/>
</dbReference>
<evidence type="ECO:0000313" key="14">
    <source>
        <dbReference type="EMBL" id="OGF56816.1"/>
    </source>
</evidence>
<evidence type="ECO:0000259" key="11">
    <source>
        <dbReference type="Pfam" id="PF01966"/>
    </source>
</evidence>
<dbReference type="InterPro" id="IPR032828">
    <property type="entry name" value="PolyA_RNA-bd"/>
</dbReference>
<dbReference type="SUPFAM" id="SSF81891">
    <property type="entry name" value="Poly A polymerase C-terminal region-like"/>
    <property type="match status" value="1"/>
</dbReference>
<dbReference type="Proteomes" id="UP000179157">
    <property type="component" value="Unassembled WGS sequence"/>
</dbReference>
<keyword evidence="5" id="KW-0479">Metal-binding</keyword>
<dbReference type="Pfam" id="PF13735">
    <property type="entry name" value="tRNA_NucTran2_2"/>
    <property type="match status" value="1"/>
</dbReference>
<evidence type="ECO:0000256" key="8">
    <source>
        <dbReference type="ARBA" id="ARBA00022884"/>
    </source>
</evidence>
<dbReference type="GO" id="GO:0046872">
    <property type="term" value="F:metal ion binding"/>
    <property type="evidence" value="ECO:0007669"/>
    <property type="project" value="UniProtKB-KW"/>
</dbReference>
<comment type="caution">
    <text evidence="14">The sequence shown here is derived from an EMBL/GenBank/DDBJ whole genome shotgun (WGS) entry which is preliminary data.</text>
</comment>
<evidence type="ECO:0000256" key="5">
    <source>
        <dbReference type="ARBA" id="ARBA00022723"/>
    </source>
</evidence>
<evidence type="ECO:0000256" key="4">
    <source>
        <dbReference type="ARBA" id="ARBA00022695"/>
    </source>
</evidence>
<keyword evidence="7" id="KW-0460">Magnesium</keyword>
<comment type="similarity">
    <text evidence="9">Belongs to the tRNA nucleotidyltransferase/poly(A) polymerase family.</text>
</comment>
<dbReference type="AlphaFoldDB" id="A0A1F5V084"/>
<keyword evidence="4" id="KW-0548">Nucleotidyltransferase</keyword>